<proteinExistence type="predicted"/>
<dbReference type="PANTHER" id="PTHR43752">
    <property type="entry name" value="BNR/ASP-BOX REPEAT FAMILY PROTEIN"/>
    <property type="match status" value="1"/>
</dbReference>
<dbReference type="RefSeq" id="WP_100380252.1">
    <property type="nucleotide sequence ID" value="NZ_CBCSBW010000007.1"/>
</dbReference>
<keyword evidence="3" id="KW-1185">Reference proteome</keyword>
<accession>A0A2M8VIS5</accession>
<evidence type="ECO:0000313" key="3">
    <source>
        <dbReference type="Proteomes" id="UP000229366"/>
    </source>
</evidence>
<dbReference type="Pfam" id="PF13088">
    <property type="entry name" value="BNR_2"/>
    <property type="match status" value="1"/>
</dbReference>
<dbReference type="AlphaFoldDB" id="A0A2M8VIS5"/>
<dbReference type="OrthoDB" id="41724at2"/>
<protein>
    <submittedName>
        <fullName evidence="2">Putative neuraminidase</fullName>
    </submittedName>
</protein>
<feature type="domain" description="Sialidase" evidence="1">
    <location>
        <begin position="97"/>
        <end position="379"/>
    </location>
</feature>
<sequence>MNRIVAFCVLLLAAVSGYLHIDSRPAWAPFSIPQRSIDLAEQEREPELTQVYKSGLTSSRASVKATTPLANLILNWLPDSSAPSVHAASLIALKDGAVRAFWFAGSREGAADVVINTAVYDTQSARWSAPTVVMDRVSAEKGLSRYIAKLGNPLPARMSDGRIQLFVVTVSIGGWAGSSISTVISDDEGLTWSQPARLITSPLINLSTLVKSPPLQFTDGRLGLPAYHEWIGRFGEFLRLDVNRVIDKRRMSSGRGAIQPVVFVDDAQKAIALFRQTRASPQVKQIPVSDTKDAGQSWRVAQDLVIANPNSALASLTLGDGTRLMVLNDVEVGRYRLVMLMSKQGSTEWELIEVLEDDESLANDQRREYSYPYLITADGKDAHLAYTWNRKRIRHIYFPAAWFKQAHDHVKEIK</sequence>
<name>A0A2M8VIS5_9BURK</name>
<dbReference type="Proteomes" id="UP000229366">
    <property type="component" value="Unassembled WGS sequence"/>
</dbReference>
<dbReference type="Gene3D" id="2.120.10.10">
    <property type="match status" value="1"/>
</dbReference>
<dbReference type="PANTHER" id="PTHR43752:SF2">
    <property type="entry name" value="BNR_ASP-BOX REPEAT FAMILY PROTEIN"/>
    <property type="match status" value="1"/>
</dbReference>
<evidence type="ECO:0000259" key="1">
    <source>
        <dbReference type="Pfam" id="PF13088"/>
    </source>
</evidence>
<organism evidence="2 3">
    <name type="scientific">Polynucleobacter brandtiae</name>
    <dbReference type="NCBI Taxonomy" id="1938816"/>
    <lineage>
        <taxon>Bacteria</taxon>
        <taxon>Pseudomonadati</taxon>
        <taxon>Pseudomonadota</taxon>
        <taxon>Betaproteobacteria</taxon>
        <taxon>Burkholderiales</taxon>
        <taxon>Burkholderiaceae</taxon>
        <taxon>Polynucleobacter</taxon>
    </lineage>
</organism>
<comment type="caution">
    <text evidence="2">The sequence shown here is derived from an EMBL/GenBank/DDBJ whole genome shotgun (WGS) entry which is preliminary data.</text>
</comment>
<evidence type="ECO:0000313" key="2">
    <source>
        <dbReference type="EMBL" id="PJI76748.1"/>
    </source>
</evidence>
<dbReference type="CDD" id="cd15482">
    <property type="entry name" value="Sialidase_non-viral"/>
    <property type="match status" value="1"/>
</dbReference>
<dbReference type="InterPro" id="IPR036278">
    <property type="entry name" value="Sialidase_sf"/>
</dbReference>
<gene>
    <name evidence="2" type="ORF">B0G85_1957</name>
</gene>
<reference evidence="2 3" key="1">
    <citation type="submission" date="2017-11" db="EMBL/GenBank/DDBJ databases">
        <title>Genomic Encyclopedia of Type Strains, Phase III (KMG-III): the genomes of soil and plant-associated and newly described type strains.</title>
        <authorList>
            <person name="Whitman W."/>
        </authorList>
    </citation>
    <scope>NUCLEOTIDE SEQUENCE [LARGE SCALE GENOMIC DNA]</scope>
    <source>
        <strain evidence="2 3">UB-Domo-W1</strain>
    </source>
</reference>
<dbReference type="InterPro" id="IPR011040">
    <property type="entry name" value="Sialidase"/>
</dbReference>
<dbReference type="EMBL" id="PGTX01000006">
    <property type="protein sequence ID" value="PJI76748.1"/>
    <property type="molecule type" value="Genomic_DNA"/>
</dbReference>
<dbReference type="SUPFAM" id="SSF50939">
    <property type="entry name" value="Sialidases"/>
    <property type="match status" value="1"/>
</dbReference>